<name>A0A8S1XPR9_PAROT</name>
<proteinExistence type="predicted"/>
<sequence length="97" mass="11767">MLLKKYIKEQKISIDGEDVYASIQRIQSFMMKFYQTIIFIKKNIILIQIISKKQNKMRCQQYCTSEFLDCQNFNGYYWTKCPLNYYYQTIRSEAEGL</sequence>
<accession>A0A8S1XPR9</accession>
<protein>
    <submittedName>
        <fullName evidence="1">Uncharacterized protein</fullName>
    </submittedName>
</protein>
<keyword evidence="2" id="KW-1185">Reference proteome</keyword>
<dbReference type="AlphaFoldDB" id="A0A8S1XPR9"/>
<reference evidence="1" key="1">
    <citation type="submission" date="2021-01" db="EMBL/GenBank/DDBJ databases">
        <authorList>
            <consortium name="Genoscope - CEA"/>
            <person name="William W."/>
        </authorList>
    </citation>
    <scope>NUCLEOTIDE SEQUENCE</scope>
</reference>
<organism evidence="1 2">
    <name type="scientific">Paramecium octaurelia</name>
    <dbReference type="NCBI Taxonomy" id="43137"/>
    <lineage>
        <taxon>Eukaryota</taxon>
        <taxon>Sar</taxon>
        <taxon>Alveolata</taxon>
        <taxon>Ciliophora</taxon>
        <taxon>Intramacronucleata</taxon>
        <taxon>Oligohymenophorea</taxon>
        <taxon>Peniculida</taxon>
        <taxon>Parameciidae</taxon>
        <taxon>Paramecium</taxon>
    </lineage>
</organism>
<evidence type="ECO:0000313" key="1">
    <source>
        <dbReference type="EMBL" id="CAD8203426.1"/>
    </source>
</evidence>
<comment type="caution">
    <text evidence="1">The sequence shown here is derived from an EMBL/GenBank/DDBJ whole genome shotgun (WGS) entry which is preliminary data.</text>
</comment>
<evidence type="ECO:0000313" key="2">
    <source>
        <dbReference type="Proteomes" id="UP000683925"/>
    </source>
</evidence>
<dbReference type="Proteomes" id="UP000683925">
    <property type="component" value="Unassembled WGS sequence"/>
</dbReference>
<gene>
    <name evidence="1" type="ORF">POCTA_138.1.T1300012</name>
</gene>
<dbReference type="EMBL" id="CAJJDP010000130">
    <property type="protein sequence ID" value="CAD8203426.1"/>
    <property type="molecule type" value="Genomic_DNA"/>
</dbReference>